<dbReference type="FunFam" id="1.25.40.10:FF:000351">
    <property type="entry name" value="Pentatricopeptide repeat-containing protein"/>
    <property type="match status" value="1"/>
</dbReference>
<dbReference type="Pfam" id="PF01535">
    <property type="entry name" value="PPR"/>
    <property type="match status" value="4"/>
</dbReference>
<keyword evidence="1" id="KW-0677">Repeat</keyword>
<sequence>MRRFGRLGLSNSLVDTVRSYYTRKSAGTHGFCGKNFTWELRICAENGFLCYGKALHAAMLKTAPRTDLFLSNSLANMYSKCLCMVHACKVFDEIGHPDIVSWNTVICGYVLLGSTVLALRWLRKMMMSGVLPDRVTLTGVLKCCINDRDFGFGLQSHLLSIKVGLGSDAFVGSGLVEFYAHFNHLDELRKVCSGLVYKDSVFVNTMIGVFAKIGNLAEAIENFNWMLASSLAPTRASFVNLLSAVDSYDAQKEGMQIHGLVIKFGFEGDGCVENSLVGMYANCDAMGHAFDLLIYKGSCNLMSWTTLIDGYASCGFFQDAIELFCVVYNEFSIIDSVLLACILGISATSECSYLGTQVHSIAVRTGFDSDPCVMDALMDMYAKCLCMEDTLKIFHQGDVCHSLFSWSTVISGFVHNGYPNEALTSFCKMRGEGVDPDSVACISTLRACTSLHSVDQGKKIHAFIVKCGFQSDVSVQTAVLSLYVECGNPSCLRKVFEQMHKRDVISWTALISGYTKLGYHEEAIKSLIKMLQEEIKPNRFTFASTLATCTKLTATETGESIHTLIIKCGFETNVIVGSALIDMYSKCGKLGSAIKYFKEMPKTDIIMWNALLAGYAQHGYCLEVLGAFEQMQICGVEPDWVTFLAVLAGCSHGGFAAEAIKYFILMREKYQIYPMREHYSCMVDVLGRAGMFKEAVEFIDGMDVEPDVVILRTLLSSCVVHGCIQLGLAVAAKLIVSGKCETGAYVLFSNLLSVGERWNDAKKVREVMETSCLEGKMVGRSWT</sequence>
<evidence type="ECO:0000256" key="4">
    <source>
        <dbReference type="SAM" id="Phobius"/>
    </source>
</evidence>
<feature type="repeat" description="PPR" evidence="3">
    <location>
        <begin position="503"/>
        <end position="537"/>
    </location>
</feature>
<dbReference type="InterPro" id="IPR046960">
    <property type="entry name" value="PPR_At4g14850-like_plant"/>
</dbReference>
<dbReference type="GO" id="GO:0009451">
    <property type="term" value="P:RNA modification"/>
    <property type="evidence" value="ECO:0007669"/>
    <property type="project" value="InterPro"/>
</dbReference>
<feature type="repeat" description="PPR" evidence="3">
    <location>
        <begin position="402"/>
        <end position="436"/>
    </location>
</feature>
<dbReference type="Proteomes" id="UP000825729">
    <property type="component" value="Unassembled WGS sequence"/>
</dbReference>
<evidence type="ECO:0000256" key="3">
    <source>
        <dbReference type="PROSITE-ProRule" id="PRU00708"/>
    </source>
</evidence>
<proteinExistence type="inferred from homology"/>
<dbReference type="FunFam" id="1.25.40.10:FF:000196">
    <property type="entry name" value="Pentatricopeptide repeat-containing protein At4g14850"/>
    <property type="match status" value="1"/>
</dbReference>
<feature type="transmembrane region" description="Helical" evidence="4">
    <location>
        <begin position="99"/>
        <end position="119"/>
    </location>
</feature>
<dbReference type="Gene3D" id="1.25.40.10">
    <property type="entry name" value="Tetratricopeptide repeat domain"/>
    <property type="match status" value="6"/>
</dbReference>
<dbReference type="GO" id="GO:0003723">
    <property type="term" value="F:RNA binding"/>
    <property type="evidence" value="ECO:0007669"/>
    <property type="project" value="InterPro"/>
</dbReference>
<reference evidence="5 6" key="1">
    <citation type="submission" date="2021-07" db="EMBL/GenBank/DDBJ databases">
        <title>The Aristolochia fimbriata genome: insights into angiosperm evolution, floral development and chemical biosynthesis.</title>
        <authorList>
            <person name="Jiao Y."/>
        </authorList>
    </citation>
    <scope>NUCLEOTIDE SEQUENCE [LARGE SCALE GENOMIC DNA]</scope>
    <source>
        <strain evidence="5">IBCAS-2021</strain>
        <tissue evidence="5">Leaf</tissue>
    </source>
</reference>
<feature type="repeat" description="PPR" evidence="3">
    <location>
        <begin position="199"/>
        <end position="233"/>
    </location>
</feature>
<keyword evidence="6" id="KW-1185">Reference proteome</keyword>
<feature type="repeat" description="PPR" evidence="3">
    <location>
        <begin position="98"/>
        <end position="132"/>
    </location>
</feature>
<evidence type="ECO:0000313" key="6">
    <source>
        <dbReference type="Proteomes" id="UP000825729"/>
    </source>
</evidence>
<keyword evidence="4" id="KW-1133">Transmembrane helix</keyword>
<dbReference type="InterPro" id="IPR002885">
    <property type="entry name" value="PPR_rpt"/>
</dbReference>
<dbReference type="PROSITE" id="PS51375">
    <property type="entry name" value="PPR"/>
    <property type="match status" value="5"/>
</dbReference>
<gene>
    <name evidence="5" type="ORF">H6P81_014611</name>
</gene>
<keyword evidence="4" id="KW-0472">Membrane</keyword>
<evidence type="ECO:0000256" key="2">
    <source>
        <dbReference type="ARBA" id="ARBA00061659"/>
    </source>
</evidence>
<evidence type="ECO:0000313" key="5">
    <source>
        <dbReference type="EMBL" id="KAG9443271.1"/>
    </source>
</evidence>
<evidence type="ECO:0008006" key="7">
    <source>
        <dbReference type="Google" id="ProtNLM"/>
    </source>
</evidence>
<dbReference type="FunFam" id="1.25.40.10:FF:000090">
    <property type="entry name" value="Pentatricopeptide repeat-containing protein, chloroplastic"/>
    <property type="match status" value="1"/>
</dbReference>
<dbReference type="PANTHER" id="PTHR47926">
    <property type="entry name" value="PENTATRICOPEPTIDE REPEAT-CONTAINING PROTEIN"/>
    <property type="match status" value="1"/>
</dbReference>
<accession>A0AAV7E4E7</accession>
<keyword evidence="4" id="KW-0812">Transmembrane</keyword>
<dbReference type="EMBL" id="JAINDJ010000006">
    <property type="protein sequence ID" value="KAG9443271.1"/>
    <property type="molecule type" value="Genomic_DNA"/>
</dbReference>
<evidence type="ECO:0000256" key="1">
    <source>
        <dbReference type="ARBA" id="ARBA00022737"/>
    </source>
</evidence>
<organism evidence="5 6">
    <name type="scientific">Aristolochia fimbriata</name>
    <name type="common">White veined hardy Dutchman's pipe vine</name>
    <dbReference type="NCBI Taxonomy" id="158543"/>
    <lineage>
        <taxon>Eukaryota</taxon>
        <taxon>Viridiplantae</taxon>
        <taxon>Streptophyta</taxon>
        <taxon>Embryophyta</taxon>
        <taxon>Tracheophyta</taxon>
        <taxon>Spermatophyta</taxon>
        <taxon>Magnoliopsida</taxon>
        <taxon>Magnoliidae</taxon>
        <taxon>Piperales</taxon>
        <taxon>Aristolochiaceae</taxon>
        <taxon>Aristolochia</taxon>
    </lineage>
</organism>
<dbReference type="Pfam" id="PF13041">
    <property type="entry name" value="PPR_2"/>
    <property type="match status" value="3"/>
</dbReference>
<comment type="similarity">
    <text evidence="2">Belongs to the PPR family. PCMP-E subfamily.</text>
</comment>
<feature type="repeat" description="PPR" evidence="3">
    <location>
        <begin position="604"/>
        <end position="638"/>
    </location>
</feature>
<comment type="caution">
    <text evidence="5">The sequence shown here is derived from an EMBL/GenBank/DDBJ whole genome shotgun (WGS) entry which is preliminary data.</text>
</comment>
<name>A0AAV7E4E7_ARIFI</name>
<protein>
    <recommendedName>
        <fullName evidence="7">Pentatricopeptide repeat-containing protein</fullName>
    </recommendedName>
</protein>
<dbReference type="InterPro" id="IPR011990">
    <property type="entry name" value="TPR-like_helical_dom_sf"/>
</dbReference>
<dbReference type="AlphaFoldDB" id="A0AAV7E4E7"/>
<dbReference type="PANTHER" id="PTHR47926:SF342">
    <property type="entry name" value="TETRATRICOPEPTIDE-LIKE HELICAL DOMAIN-CONTAINING PROTEIN-RELATED"/>
    <property type="match status" value="1"/>
</dbReference>
<dbReference type="NCBIfam" id="TIGR00756">
    <property type="entry name" value="PPR"/>
    <property type="match status" value="5"/>
</dbReference>